<feature type="compositionally biased region" description="Acidic residues" evidence="1">
    <location>
        <begin position="1"/>
        <end position="11"/>
    </location>
</feature>
<dbReference type="EMBL" id="JANPWB010000003">
    <property type="protein sequence ID" value="KAJ1199892.1"/>
    <property type="molecule type" value="Genomic_DNA"/>
</dbReference>
<evidence type="ECO:0000313" key="2">
    <source>
        <dbReference type="EMBL" id="KAJ1199892.1"/>
    </source>
</evidence>
<name>A0AAV7VI78_PLEWA</name>
<protein>
    <submittedName>
        <fullName evidence="2">Uncharacterized protein</fullName>
    </submittedName>
</protein>
<keyword evidence="3" id="KW-1185">Reference proteome</keyword>
<feature type="region of interest" description="Disordered" evidence="1">
    <location>
        <begin position="129"/>
        <end position="192"/>
    </location>
</feature>
<dbReference type="AlphaFoldDB" id="A0AAV7VI78"/>
<feature type="region of interest" description="Disordered" evidence="1">
    <location>
        <begin position="68"/>
        <end position="92"/>
    </location>
</feature>
<organism evidence="2 3">
    <name type="scientific">Pleurodeles waltl</name>
    <name type="common">Iberian ribbed newt</name>
    <dbReference type="NCBI Taxonomy" id="8319"/>
    <lineage>
        <taxon>Eukaryota</taxon>
        <taxon>Metazoa</taxon>
        <taxon>Chordata</taxon>
        <taxon>Craniata</taxon>
        <taxon>Vertebrata</taxon>
        <taxon>Euteleostomi</taxon>
        <taxon>Amphibia</taxon>
        <taxon>Batrachia</taxon>
        <taxon>Caudata</taxon>
        <taxon>Salamandroidea</taxon>
        <taxon>Salamandridae</taxon>
        <taxon>Pleurodelinae</taxon>
        <taxon>Pleurodeles</taxon>
    </lineage>
</organism>
<reference evidence="2" key="1">
    <citation type="journal article" date="2022" name="bioRxiv">
        <title>Sequencing and chromosome-scale assembly of the giantPleurodeles waltlgenome.</title>
        <authorList>
            <person name="Brown T."/>
            <person name="Elewa A."/>
            <person name="Iarovenko S."/>
            <person name="Subramanian E."/>
            <person name="Araus A.J."/>
            <person name="Petzold A."/>
            <person name="Susuki M."/>
            <person name="Suzuki K.-i.T."/>
            <person name="Hayashi T."/>
            <person name="Toyoda A."/>
            <person name="Oliveira C."/>
            <person name="Osipova E."/>
            <person name="Leigh N.D."/>
            <person name="Simon A."/>
            <person name="Yun M.H."/>
        </authorList>
    </citation>
    <scope>NUCLEOTIDE SEQUENCE</scope>
    <source>
        <strain evidence="2">20211129_DDA</strain>
        <tissue evidence="2">Liver</tissue>
    </source>
</reference>
<gene>
    <name evidence="2" type="ORF">NDU88_003724</name>
</gene>
<comment type="caution">
    <text evidence="2">The sequence shown here is derived from an EMBL/GenBank/DDBJ whole genome shotgun (WGS) entry which is preliminary data.</text>
</comment>
<evidence type="ECO:0000313" key="3">
    <source>
        <dbReference type="Proteomes" id="UP001066276"/>
    </source>
</evidence>
<proteinExistence type="predicted"/>
<evidence type="ECO:0000256" key="1">
    <source>
        <dbReference type="SAM" id="MobiDB-lite"/>
    </source>
</evidence>
<feature type="region of interest" description="Disordered" evidence="1">
    <location>
        <begin position="1"/>
        <end position="22"/>
    </location>
</feature>
<dbReference type="Proteomes" id="UP001066276">
    <property type="component" value="Chromosome 2_1"/>
</dbReference>
<sequence>MAYYTEEDEYYQDQPEATDEHQMEERLVEALGYYVQDSVNQVLIKALKPFTQPLVRFGQSELRGCSLLDSGSQQDQPSDVGFARGSSKGPKSSADILVHMAASVIKDHGYGSFSSLEVPEIGLDSSILTEGVPSSASHSSGSDLDRDEPKLPGKRKRKSHNIQESGSASRTLSFDPESIVHPAQLNGSHVQR</sequence>
<accession>A0AAV7VI78</accession>
<feature type="compositionally biased region" description="Polar residues" evidence="1">
    <location>
        <begin position="162"/>
        <end position="172"/>
    </location>
</feature>